<evidence type="ECO:0000313" key="4">
    <source>
        <dbReference type="Proteomes" id="UP000631114"/>
    </source>
</evidence>
<reference evidence="3 4" key="1">
    <citation type="submission" date="2020-10" db="EMBL/GenBank/DDBJ databases">
        <title>The Coptis chinensis genome and diversification of protoberbering-type alkaloids.</title>
        <authorList>
            <person name="Wang B."/>
            <person name="Shu S."/>
            <person name="Song C."/>
            <person name="Liu Y."/>
        </authorList>
    </citation>
    <scope>NUCLEOTIDE SEQUENCE [LARGE SCALE GENOMIC DNA]</scope>
    <source>
        <strain evidence="3">HL-2020</strain>
        <tissue evidence="3">Leaf</tissue>
    </source>
</reference>
<comment type="caution">
    <text evidence="3">The sequence shown here is derived from an EMBL/GenBank/DDBJ whole genome shotgun (WGS) entry which is preliminary data.</text>
</comment>
<evidence type="ECO:0000259" key="2">
    <source>
        <dbReference type="Pfam" id="PF14368"/>
    </source>
</evidence>
<dbReference type="InterPro" id="IPR036312">
    <property type="entry name" value="Bifun_inhib/LTP/seed_sf"/>
</dbReference>
<feature type="domain" description="Bifunctional inhibitor/plant lipid transfer protein/seed storage helical" evidence="2">
    <location>
        <begin position="39"/>
        <end position="125"/>
    </location>
</feature>
<evidence type="ECO:0000313" key="3">
    <source>
        <dbReference type="EMBL" id="KAF9596190.1"/>
    </source>
</evidence>
<dbReference type="Gene3D" id="1.10.110.10">
    <property type="entry name" value="Plant lipid-transfer and hydrophobic proteins"/>
    <property type="match status" value="1"/>
</dbReference>
<dbReference type="Pfam" id="PF14368">
    <property type="entry name" value="LTP_2"/>
    <property type="match status" value="1"/>
</dbReference>
<dbReference type="CDD" id="cd04660">
    <property type="entry name" value="nsLTP_like"/>
    <property type="match status" value="1"/>
</dbReference>
<dbReference type="AlphaFoldDB" id="A0A835HBU6"/>
<keyword evidence="1" id="KW-1133">Transmembrane helix</keyword>
<keyword evidence="1" id="KW-0812">Transmembrane</keyword>
<dbReference type="EMBL" id="JADFTS010000007">
    <property type="protein sequence ID" value="KAF9596190.1"/>
    <property type="molecule type" value="Genomic_DNA"/>
</dbReference>
<gene>
    <name evidence="3" type="ORF">IFM89_007508</name>
</gene>
<feature type="transmembrane region" description="Helical" evidence="1">
    <location>
        <begin position="29"/>
        <end position="48"/>
    </location>
</feature>
<evidence type="ECO:0000256" key="1">
    <source>
        <dbReference type="SAM" id="Phobius"/>
    </source>
</evidence>
<keyword evidence="4" id="KW-1185">Reference proteome</keyword>
<dbReference type="OrthoDB" id="653734at2759"/>
<name>A0A835HBU6_9MAGN</name>
<dbReference type="PANTHER" id="PTHR33286">
    <property type="entry name" value="BIFUNCTIONAL INHIBITOR/LIPID-TRANSFER PROTEIN/SEED STORAGE 2S ALBUMIN SUPERFAMILY PROTEIN"/>
    <property type="match status" value="1"/>
</dbReference>
<keyword evidence="1" id="KW-0472">Membrane</keyword>
<accession>A0A835HBU6</accession>
<protein>
    <recommendedName>
        <fullName evidence="2">Bifunctional inhibitor/plant lipid transfer protein/seed storage helical domain-containing protein</fullName>
    </recommendedName>
</protein>
<dbReference type="Proteomes" id="UP000631114">
    <property type="component" value="Unassembled WGS sequence"/>
</dbReference>
<proteinExistence type="predicted"/>
<organism evidence="3 4">
    <name type="scientific">Coptis chinensis</name>
    <dbReference type="NCBI Taxonomy" id="261450"/>
    <lineage>
        <taxon>Eukaryota</taxon>
        <taxon>Viridiplantae</taxon>
        <taxon>Streptophyta</taxon>
        <taxon>Embryophyta</taxon>
        <taxon>Tracheophyta</taxon>
        <taxon>Spermatophyta</taxon>
        <taxon>Magnoliopsida</taxon>
        <taxon>Ranunculales</taxon>
        <taxon>Ranunculaceae</taxon>
        <taxon>Coptidoideae</taxon>
        <taxon>Coptis</taxon>
    </lineage>
</organism>
<dbReference type="PANTHER" id="PTHR33286:SF54">
    <property type="entry name" value="BIFUNCTIONAL INHIBITOR_LIPID-TRANSFER PROTEIN_SEED STORAGE 2S ALBUMIN SUPERFAMILY PROTEIN"/>
    <property type="match status" value="1"/>
</dbReference>
<dbReference type="InterPro" id="IPR016140">
    <property type="entry name" value="Bifunc_inhib/LTP/seed_store"/>
</dbReference>
<dbReference type="InterPro" id="IPR044741">
    <property type="entry name" value="NsLTP-like"/>
</dbReference>
<sequence>MQSGMLAAWIGESWASAHFKFLLNGMNSSLSSISCFTFATIVMVGILISSQQISAQGCEGDFQGLVKECARFVSKIGDKADASQPFCDIVKKVDVPCVCNHINKDVENIISMEKVVFVAQFCGKPCSWIQMWKLYRTAIKLIRDHGQRAFQDTLQY</sequence>